<evidence type="ECO:0000313" key="7">
    <source>
        <dbReference type="EMBL" id="MTT74893.1"/>
    </source>
</evidence>
<keyword evidence="4 6" id="KW-1133">Transmembrane helix</keyword>
<dbReference type="GO" id="GO:0015171">
    <property type="term" value="F:amino acid transmembrane transporter activity"/>
    <property type="evidence" value="ECO:0007669"/>
    <property type="project" value="TreeGrafter"/>
</dbReference>
<dbReference type="PANTHER" id="PTHR30086">
    <property type="entry name" value="ARGININE EXPORTER PROTEIN ARGO"/>
    <property type="match status" value="1"/>
</dbReference>
<dbReference type="EMBL" id="WNBW01000001">
    <property type="protein sequence ID" value="MTU03024.1"/>
    <property type="molecule type" value="Genomic_DNA"/>
</dbReference>
<dbReference type="PANTHER" id="PTHR30086:SF20">
    <property type="entry name" value="ARGININE EXPORTER PROTEIN ARGO-RELATED"/>
    <property type="match status" value="1"/>
</dbReference>
<evidence type="ECO:0000256" key="3">
    <source>
        <dbReference type="ARBA" id="ARBA00022692"/>
    </source>
</evidence>
<evidence type="ECO:0000313" key="9">
    <source>
        <dbReference type="Proteomes" id="UP000443070"/>
    </source>
</evidence>
<feature type="transmembrane region" description="Helical" evidence="6">
    <location>
        <begin position="73"/>
        <end position="91"/>
    </location>
</feature>
<dbReference type="Pfam" id="PF01810">
    <property type="entry name" value="LysE"/>
    <property type="match status" value="1"/>
</dbReference>
<feature type="transmembrane region" description="Helical" evidence="6">
    <location>
        <begin position="179"/>
        <end position="196"/>
    </location>
</feature>
<dbReference type="InterPro" id="IPR001123">
    <property type="entry name" value="LeuE-type"/>
</dbReference>
<reference evidence="9 10" key="1">
    <citation type="journal article" date="2019" name="Nat. Med.">
        <title>A library of human gut bacterial isolates paired with longitudinal multiomics data enables mechanistic microbiome research.</title>
        <authorList>
            <person name="Poyet M."/>
            <person name="Groussin M."/>
            <person name="Gibbons S.M."/>
            <person name="Avila-Pacheco J."/>
            <person name="Jiang X."/>
            <person name="Kearney S.M."/>
            <person name="Perrotta A.R."/>
            <person name="Berdy B."/>
            <person name="Zhao S."/>
            <person name="Lieberman T.D."/>
            <person name="Swanson P.K."/>
            <person name="Smith M."/>
            <person name="Roesemann S."/>
            <person name="Alexander J.E."/>
            <person name="Rich S.A."/>
            <person name="Livny J."/>
            <person name="Vlamakis H."/>
            <person name="Clish C."/>
            <person name="Bullock K."/>
            <person name="Deik A."/>
            <person name="Scott J."/>
            <person name="Pierce K.A."/>
            <person name="Xavier R.J."/>
            <person name="Alm E.J."/>
        </authorList>
    </citation>
    <scope>NUCLEOTIDE SEQUENCE [LARGE SCALE GENOMIC DNA]</scope>
    <source>
        <strain evidence="7 10">BIOML-A13</strain>
        <strain evidence="8 9">BIOML-A3</strain>
    </source>
</reference>
<evidence type="ECO:0000256" key="6">
    <source>
        <dbReference type="SAM" id="Phobius"/>
    </source>
</evidence>
<protein>
    <submittedName>
        <fullName evidence="7">Uncharacterized protein</fullName>
    </submittedName>
</protein>
<proteinExistence type="predicted"/>
<dbReference type="EMBL" id="WNBM01000001">
    <property type="protein sequence ID" value="MTT74893.1"/>
    <property type="molecule type" value="Genomic_DNA"/>
</dbReference>
<dbReference type="GeneID" id="49406822"/>
<feature type="transmembrane region" description="Helical" evidence="6">
    <location>
        <begin position="12"/>
        <end position="35"/>
    </location>
</feature>
<keyword evidence="3 6" id="KW-0812">Transmembrane</keyword>
<keyword evidence="5 6" id="KW-0472">Membrane</keyword>
<name>A0A3G9GSR7_9FIRM</name>
<dbReference type="AlphaFoldDB" id="A0A3G9GSR7"/>
<evidence type="ECO:0000313" key="10">
    <source>
        <dbReference type="Proteomes" id="UP000484547"/>
    </source>
</evidence>
<dbReference type="OrthoDB" id="7874789at2"/>
<evidence type="ECO:0000256" key="2">
    <source>
        <dbReference type="ARBA" id="ARBA00022475"/>
    </source>
</evidence>
<organism evidence="7 10">
    <name type="scientific">Phascolarctobacterium faecium</name>
    <dbReference type="NCBI Taxonomy" id="33025"/>
    <lineage>
        <taxon>Bacteria</taxon>
        <taxon>Bacillati</taxon>
        <taxon>Bacillota</taxon>
        <taxon>Negativicutes</taxon>
        <taxon>Acidaminococcales</taxon>
        <taxon>Acidaminococcaceae</taxon>
        <taxon>Phascolarctobacterium</taxon>
    </lineage>
</organism>
<sequence>MLNSFIRGLRLGIILQLSIGPVCLFILQTAIARGITEALKAVLAVVLVDAFYILLALYGLGTCLKNYPGIQKKLRYCGAAVLLYFAVTALADVFHPQISTATIMLPQISSFYAAGLLTLSNPLTIIFWLGMLSAQVSQYRLNRQQLLSFTCGCISATFLFLCLLAFLGNSSAPLLSPSLQQLINICIGCLLIFFAYRSATCR</sequence>
<accession>A0A3G9GSR7</accession>
<comment type="caution">
    <text evidence="7">The sequence shown here is derived from an EMBL/GenBank/DDBJ whole genome shotgun (WGS) entry which is preliminary data.</text>
</comment>
<gene>
    <name evidence="7" type="ORF">GMD11_01245</name>
    <name evidence="8" type="ORF">GMD18_01240</name>
</gene>
<feature type="transmembrane region" description="Helical" evidence="6">
    <location>
        <begin position="111"/>
        <end position="134"/>
    </location>
</feature>
<evidence type="ECO:0000256" key="4">
    <source>
        <dbReference type="ARBA" id="ARBA00022989"/>
    </source>
</evidence>
<evidence type="ECO:0000256" key="5">
    <source>
        <dbReference type="ARBA" id="ARBA00023136"/>
    </source>
</evidence>
<comment type="subcellular location">
    <subcellularLocation>
        <location evidence="1">Cell membrane</location>
        <topology evidence="1">Multi-pass membrane protein</topology>
    </subcellularLocation>
</comment>
<keyword evidence="9" id="KW-1185">Reference proteome</keyword>
<feature type="transmembrane region" description="Helical" evidence="6">
    <location>
        <begin position="41"/>
        <end position="61"/>
    </location>
</feature>
<dbReference type="GO" id="GO:0005886">
    <property type="term" value="C:plasma membrane"/>
    <property type="evidence" value="ECO:0007669"/>
    <property type="project" value="UniProtKB-SubCell"/>
</dbReference>
<dbReference type="RefSeq" id="WP_125669241.1">
    <property type="nucleotide sequence ID" value="NZ_AP019004.1"/>
</dbReference>
<dbReference type="Proteomes" id="UP000484547">
    <property type="component" value="Unassembled WGS sequence"/>
</dbReference>
<dbReference type="Proteomes" id="UP000443070">
    <property type="component" value="Unassembled WGS sequence"/>
</dbReference>
<feature type="transmembrane region" description="Helical" evidence="6">
    <location>
        <begin position="146"/>
        <end position="167"/>
    </location>
</feature>
<evidence type="ECO:0000313" key="8">
    <source>
        <dbReference type="EMBL" id="MTU03024.1"/>
    </source>
</evidence>
<evidence type="ECO:0000256" key="1">
    <source>
        <dbReference type="ARBA" id="ARBA00004651"/>
    </source>
</evidence>
<keyword evidence="2" id="KW-1003">Cell membrane</keyword>